<dbReference type="KEGG" id="cha:CHAB381_1322"/>
<dbReference type="OrthoDB" id="9766710at2"/>
<dbReference type="EMBL" id="CP000776">
    <property type="protein sequence ID" value="ABS51809.1"/>
    <property type="molecule type" value="Genomic_DNA"/>
</dbReference>
<dbReference type="eggNOG" id="COG0457">
    <property type="taxonomic scope" value="Bacteria"/>
</dbReference>
<dbReference type="Proteomes" id="UP000002407">
    <property type="component" value="Chromosome"/>
</dbReference>
<dbReference type="PROSITE" id="PS50005">
    <property type="entry name" value="TPR"/>
    <property type="match status" value="1"/>
</dbReference>
<keyword evidence="1" id="KW-0802">TPR repeat</keyword>
<reference evidence="4" key="1">
    <citation type="submission" date="2007-07" db="EMBL/GenBank/DDBJ databases">
        <title>Complete genome sequence of Campylobacter hominis ATCC BAA-381, a commensal isolated from the human gastrointestinal tract.</title>
        <authorList>
            <person name="Fouts D.E."/>
            <person name="Mongodin E.F."/>
            <person name="Puiu D."/>
            <person name="Sebastian Y."/>
            <person name="Miller W.G."/>
            <person name="Mandrell R.E."/>
            <person name="Nelson K.E."/>
        </authorList>
    </citation>
    <scope>NUCLEOTIDE SEQUENCE [LARGE SCALE GENOMIC DNA]</scope>
    <source>
        <strain evidence="4">ATCC BAA-381 / LMG 19568 / NCTC 13146 / CH001A</strain>
    </source>
</reference>
<dbReference type="AlphaFoldDB" id="A7I2Y1"/>
<evidence type="ECO:0000313" key="4">
    <source>
        <dbReference type="Proteomes" id="UP000002407"/>
    </source>
</evidence>
<dbReference type="HOGENOM" id="CLU_038918_0_0_7"/>
<dbReference type="InterPro" id="IPR019734">
    <property type="entry name" value="TPR_rpt"/>
</dbReference>
<name>A7I2Y1_CAMHC</name>
<gene>
    <name evidence="3" type="ordered locus">CHAB381_1322</name>
</gene>
<feature type="repeat" description="TPR" evidence="1">
    <location>
        <begin position="123"/>
        <end position="156"/>
    </location>
</feature>
<dbReference type="RefSeq" id="WP_012109173.1">
    <property type="nucleotide sequence ID" value="NC_009714.1"/>
</dbReference>
<dbReference type="InterPro" id="IPR011990">
    <property type="entry name" value="TPR-like_helical_dom_sf"/>
</dbReference>
<organism evidence="3 4">
    <name type="scientific">Campylobacter hominis (strain ATCC BAA-381 / DSM 21671 / CCUG 45161 / LMG 19568 / NCTC 13146 / CH001A)</name>
    <dbReference type="NCBI Taxonomy" id="360107"/>
    <lineage>
        <taxon>Bacteria</taxon>
        <taxon>Pseudomonadati</taxon>
        <taxon>Campylobacterota</taxon>
        <taxon>Epsilonproteobacteria</taxon>
        <taxon>Campylobacterales</taxon>
        <taxon>Campylobacteraceae</taxon>
        <taxon>Campylobacter</taxon>
    </lineage>
</organism>
<evidence type="ECO:0000256" key="1">
    <source>
        <dbReference type="PROSITE-ProRule" id="PRU00339"/>
    </source>
</evidence>
<dbReference type="Gene3D" id="1.25.40.10">
    <property type="entry name" value="Tetratricopeptide repeat domain"/>
    <property type="match status" value="2"/>
</dbReference>
<evidence type="ECO:0000256" key="2">
    <source>
        <dbReference type="SAM" id="SignalP"/>
    </source>
</evidence>
<protein>
    <submittedName>
        <fullName evidence="3">Tetratricopeptide repeat domain protein</fullName>
    </submittedName>
</protein>
<proteinExistence type="predicted"/>
<dbReference type="STRING" id="360107.CHAB381_1322"/>
<evidence type="ECO:0000313" key="3">
    <source>
        <dbReference type="EMBL" id="ABS51809.1"/>
    </source>
</evidence>
<accession>A7I2Y1</accession>
<keyword evidence="4" id="KW-1185">Reference proteome</keyword>
<dbReference type="SUPFAM" id="SSF48452">
    <property type="entry name" value="TPR-like"/>
    <property type="match status" value="1"/>
</dbReference>
<sequence length="413" mass="47779">MKKILACFLFLNITIFGADINDEDINFNVLKALNLSNSKPDEAIKIYKNLYDRTGAGIYLKEAIKLATISKNSSLNELLKLGDEVLNGDSEFLKLKIMNYIRVQNFNAASVLAKELIDIEKNAKNYSLLGDTYYFSNEYDKALDSYERSYELNQSEENVLKISQVLLLKKKDAEKAIRYLQTHRKLIGCGKKVCDILAEIYKMRRDFQNFAEISEAAYVQKKENYYLDNAISAYLYIKNNDKAIELLKKYDYDAKLLIQIYAGMNKFDEAQRLAVKEFEKSGDNEFLGMDAIYEYEKNRGKITTEILKNVMAKFDPIIEKLNMPIYQNYYGYVLIDHDIDIKRGIKLVKKALENEPDSVYFLDSLAWGEYKLGKCNKAAKIMKKISDNEEFMKSDEAKEHLKAISECIKKAKK</sequence>
<feature type="signal peptide" evidence="2">
    <location>
        <begin position="1"/>
        <end position="18"/>
    </location>
</feature>
<keyword evidence="2" id="KW-0732">Signal</keyword>
<feature type="chain" id="PRO_5002709878" evidence="2">
    <location>
        <begin position="19"/>
        <end position="413"/>
    </location>
</feature>